<keyword evidence="2" id="KW-0812">Transmembrane</keyword>
<evidence type="ECO:0000313" key="4">
    <source>
        <dbReference type="Proteomes" id="UP001500618"/>
    </source>
</evidence>
<proteinExistence type="predicted"/>
<evidence type="ECO:0000313" key="3">
    <source>
        <dbReference type="EMBL" id="GAA1715794.1"/>
    </source>
</evidence>
<keyword evidence="4" id="KW-1185">Reference proteome</keyword>
<evidence type="ECO:0000256" key="1">
    <source>
        <dbReference type="SAM" id="Coils"/>
    </source>
</evidence>
<keyword evidence="2" id="KW-1133">Transmembrane helix</keyword>
<accession>A0ABN2J0Y3</accession>
<sequence length="88" mass="9911">MTWQWQEVIGTAGAFVLIISVVTVTIWQVGATRRAKALLAAQHDYRDLAERVARTQENTEKQLTALAERMADVQARMGSVERILKDVE</sequence>
<feature type="coiled-coil region" evidence="1">
    <location>
        <begin position="38"/>
        <end position="76"/>
    </location>
</feature>
<reference evidence="3 4" key="1">
    <citation type="journal article" date="2019" name="Int. J. Syst. Evol. Microbiol.">
        <title>The Global Catalogue of Microorganisms (GCM) 10K type strain sequencing project: providing services to taxonomists for standard genome sequencing and annotation.</title>
        <authorList>
            <consortium name="The Broad Institute Genomics Platform"/>
            <consortium name="The Broad Institute Genome Sequencing Center for Infectious Disease"/>
            <person name="Wu L."/>
            <person name="Ma J."/>
        </authorList>
    </citation>
    <scope>NUCLEOTIDE SEQUENCE [LARGE SCALE GENOMIC DNA]</scope>
    <source>
        <strain evidence="3 4">JCM 14718</strain>
    </source>
</reference>
<evidence type="ECO:0000256" key="2">
    <source>
        <dbReference type="SAM" id="Phobius"/>
    </source>
</evidence>
<protein>
    <submittedName>
        <fullName evidence="3">Uncharacterized protein</fullName>
    </submittedName>
</protein>
<gene>
    <name evidence="3" type="ORF">GCM10009765_75710</name>
</gene>
<dbReference type="EMBL" id="BAAANY010000040">
    <property type="protein sequence ID" value="GAA1715794.1"/>
    <property type="molecule type" value="Genomic_DNA"/>
</dbReference>
<organism evidence="3 4">
    <name type="scientific">Fodinicola feengrottensis</name>
    <dbReference type="NCBI Taxonomy" id="435914"/>
    <lineage>
        <taxon>Bacteria</taxon>
        <taxon>Bacillati</taxon>
        <taxon>Actinomycetota</taxon>
        <taxon>Actinomycetes</taxon>
        <taxon>Mycobacteriales</taxon>
        <taxon>Fodinicola</taxon>
    </lineage>
</organism>
<dbReference type="RefSeq" id="WP_163568462.1">
    <property type="nucleotide sequence ID" value="NZ_BAAANY010000040.1"/>
</dbReference>
<dbReference type="Proteomes" id="UP001500618">
    <property type="component" value="Unassembled WGS sequence"/>
</dbReference>
<feature type="transmembrane region" description="Helical" evidence="2">
    <location>
        <begin position="12"/>
        <end position="30"/>
    </location>
</feature>
<comment type="caution">
    <text evidence="3">The sequence shown here is derived from an EMBL/GenBank/DDBJ whole genome shotgun (WGS) entry which is preliminary data.</text>
</comment>
<keyword evidence="2" id="KW-0472">Membrane</keyword>
<keyword evidence="1" id="KW-0175">Coiled coil</keyword>
<name>A0ABN2J0Y3_9ACTN</name>